<evidence type="ECO:0008006" key="9">
    <source>
        <dbReference type="Google" id="ProtNLM"/>
    </source>
</evidence>
<keyword evidence="3" id="KW-0964">Secreted</keyword>
<evidence type="ECO:0000313" key="8">
    <source>
        <dbReference type="Proteomes" id="UP000001811"/>
    </source>
</evidence>
<feature type="chain" id="PRO_5023943823" description="Protein LEG1 homolog" evidence="6">
    <location>
        <begin position="23"/>
        <end position="321"/>
    </location>
</feature>
<dbReference type="AlphaFoldDB" id="G1SCG6"/>
<name>G1SCG6_RABIT</name>
<dbReference type="GeneTree" id="ENSGT00390000004904"/>
<dbReference type="Proteomes" id="UP000001811">
    <property type="component" value="Chromosome 12"/>
</dbReference>
<reference evidence="7" key="3">
    <citation type="submission" date="2025-09" db="UniProtKB">
        <authorList>
            <consortium name="Ensembl"/>
        </authorList>
    </citation>
    <scope>IDENTIFICATION</scope>
    <source>
        <strain evidence="7">Thorbecke</strain>
    </source>
</reference>
<dbReference type="Bgee" id="ENSOCUG00000000036">
    <property type="expression patterns" value="Expressed in prefrontal cortex"/>
</dbReference>
<dbReference type="HOGENOM" id="CLU_071068_0_0_1"/>
<dbReference type="InParanoid" id="G1SCG6"/>
<dbReference type="InterPro" id="IPR008499">
    <property type="entry name" value="Leg1"/>
</dbReference>
<dbReference type="Pfam" id="PF05612">
    <property type="entry name" value="Leg1"/>
    <property type="match status" value="1"/>
</dbReference>
<evidence type="ECO:0000256" key="1">
    <source>
        <dbReference type="ARBA" id="ARBA00004613"/>
    </source>
</evidence>
<dbReference type="Ensembl" id="ENSOCUT00000000036.3">
    <property type="protein sequence ID" value="ENSOCUP00000000034.3"/>
    <property type="gene ID" value="ENSOCUG00000000036.3"/>
</dbReference>
<evidence type="ECO:0000256" key="6">
    <source>
        <dbReference type="SAM" id="SignalP"/>
    </source>
</evidence>
<proteinExistence type="inferred from homology"/>
<evidence type="ECO:0000256" key="3">
    <source>
        <dbReference type="ARBA" id="ARBA00022525"/>
    </source>
</evidence>
<evidence type="ECO:0000313" key="7">
    <source>
        <dbReference type="Ensembl" id="ENSOCUP00000000034.3"/>
    </source>
</evidence>
<keyword evidence="4 6" id="KW-0732">Signal</keyword>
<reference evidence="7 8" key="1">
    <citation type="journal article" date="2011" name="Nature">
        <title>A high-resolution map of human evolutionary constraint using 29 mammals.</title>
        <authorList>
            <person name="Lindblad-Toh K."/>
            <person name="Garber M."/>
            <person name="Zuk O."/>
            <person name="Lin M.F."/>
            <person name="Parker B.J."/>
            <person name="Washietl S."/>
            <person name="Kheradpour P."/>
            <person name="Ernst J."/>
            <person name="Jordan G."/>
            <person name="Mauceli E."/>
            <person name="Ward L.D."/>
            <person name="Lowe C.B."/>
            <person name="Holloway A.K."/>
            <person name="Clamp M."/>
            <person name="Gnerre S."/>
            <person name="Alfoldi J."/>
            <person name="Beal K."/>
            <person name="Chang J."/>
            <person name="Clawson H."/>
            <person name="Cuff J."/>
            <person name="Di Palma F."/>
            <person name="Fitzgerald S."/>
            <person name="Flicek P."/>
            <person name="Guttman M."/>
            <person name="Hubisz M.J."/>
            <person name="Jaffe D.B."/>
            <person name="Jungreis I."/>
            <person name="Kent W.J."/>
            <person name="Kostka D."/>
            <person name="Lara M."/>
            <person name="Martins A.L."/>
            <person name="Massingham T."/>
            <person name="Moltke I."/>
            <person name="Raney B.J."/>
            <person name="Rasmussen M.D."/>
            <person name="Robinson J."/>
            <person name="Stark A."/>
            <person name="Vilella A.J."/>
            <person name="Wen J."/>
            <person name="Xie X."/>
            <person name="Zody M.C."/>
            <person name="Baldwin J."/>
            <person name="Bloom T."/>
            <person name="Chin C.W."/>
            <person name="Heiman D."/>
            <person name="Nicol R."/>
            <person name="Nusbaum C."/>
            <person name="Young S."/>
            <person name="Wilkinson J."/>
            <person name="Worley K.C."/>
            <person name="Kovar C.L."/>
            <person name="Muzny D.M."/>
            <person name="Gibbs R.A."/>
            <person name="Cree A."/>
            <person name="Dihn H.H."/>
            <person name="Fowler G."/>
            <person name="Jhangiani S."/>
            <person name="Joshi V."/>
            <person name="Lee S."/>
            <person name="Lewis L.R."/>
            <person name="Nazareth L.V."/>
            <person name="Okwuonu G."/>
            <person name="Santibanez J."/>
            <person name="Warren W.C."/>
            <person name="Mardis E.R."/>
            <person name="Weinstock G.M."/>
            <person name="Wilson R.K."/>
            <person name="Delehaunty K."/>
            <person name="Dooling D."/>
            <person name="Fronik C."/>
            <person name="Fulton L."/>
            <person name="Fulton B."/>
            <person name="Graves T."/>
            <person name="Minx P."/>
            <person name="Sodergren E."/>
            <person name="Birney E."/>
            <person name="Margulies E.H."/>
            <person name="Herrero J."/>
            <person name="Green E.D."/>
            <person name="Haussler D."/>
            <person name="Siepel A."/>
            <person name="Goldman N."/>
            <person name="Pollard K.S."/>
            <person name="Pedersen J.S."/>
            <person name="Lander E.S."/>
            <person name="Kellis M."/>
        </authorList>
    </citation>
    <scope>NUCLEOTIDE SEQUENCE [LARGE SCALE GENOMIC DNA]</scope>
    <source>
        <strain evidence="7 8">Thorbecke inbred</strain>
    </source>
</reference>
<dbReference type="PANTHER" id="PTHR18820:SF1">
    <property type="entry name" value="PROTEIN LEG1 HOMOLOG"/>
    <property type="match status" value="1"/>
</dbReference>
<comment type="similarity">
    <text evidence="2">Belongs to the LEG1 family.</text>
</comment>
<dbReference type="SMR" id="G1SCG6"/>
<dbReference type="GO" id="GO:0005615">
    <property type="term" value="C:extracellular space"/>
    <property type="evidence" value="ECO:0007669"/>
    <property type="project" value="TreeGrafter"/>
</dbReference>
<keyword evidence="5" id="KW-0325">Glycoprotein</keyword>
<evidence type="ECO:0000256" key="5">
    <source>
        <dbReference type="ARBA" id="ARBA00023180"/>
    </source>
</evidence>
<dbReference type="EMBL" id="AAGW02028929">
    <property type="status" value="NOT_ANNOTATED_CDS"/>
    <property type="molecule type" value="Genomic_DNA"/>
</dbReference>
<organism evidence="7 8">
    <name type="scientific">Oryctolagus cuniculus</name>
    <name type="common">Rabbit</name>
    <dbReference type="NCBI Taxonomy" id="9986"/>
    <lineage>
        <taxon>Eukaryota</taxon>
        <taxon>Metazoa</taxon>
        <taxon>Chordata</taxon>
        <taxon>Craniata</taxon>
        <taxon>Vertebrata</taxon>
        <taxon>Euteleostomi</taxon>
        <taxon>Mammalia</taxon>
        <taxon>Eutheria</taxon>
        <taxon>Euarchontoglires</taxon>
        <taxon>Glires</taxon>
        <taxon>Lagomorpha</taxon>
        <taxon>Leporidae</taxon>
        <taxon>Oryctolagus</taxon>
    </lineage>
</organism>
<keyword evidence="8" id="KW-1185">Reference proteome</keyword>
<dbReference type="PaxDb" id="9986-ENSOCUP00000000034"/>
<dbReference type="FunCoup" id="G1SCG6">
    <property type="interactions" value="194"/>
</dbReference>
<evidence type="ECO:0000256" key="4">
    <source>
        <dbReference type="ARBA" id="ARBA00022729"/>
    </source>
</evidence>
<comment type="subcellular location">
    <subcellularLocation>
        <location evidence="1">Secreted</location>
    </subcellularLocation>
</comment>
<accession>G1SCG6</accession>
<protein>
    <recommendedName>
        <fullName evidence="9">Protein LEG1 homolog</fullName>
    </recommendedName>
</protein>
<dbReference type="eggNOG" id="ENOG502QVPP">
    <property type="taxonomic scope" value="Eukaryota"/>
</dbReference>
<reference evidence="7" key="2">
    <citation type="submission" date="2025-08" db="UniProtKB">
        <authorList>
            <consortium name="Ensembl"/>
        </authorList>
    </citation>
    <scope>IDENTIFICATION</scope>
    <source>
        <strain evidence="7">Thorbecke</strain>
    </source>
</reference>
<sequence>MAFLSFWGQVLVGCFTASLARASNLSDLYPPLWEESPGQFSDFHVENNMYIIDAWVYHERMGMYKILLNQTARYFSKFGSENEQNILWGLCLQHGWQYSTGRLADPSRRTHCGYASGDHLCISVDSWWADVNYFLSALPFLAAVDSGILGVSSDQVTLLPPFKDQMKFCYDVSSCHSSFPEKMNKWTLFYQYLQSPSGSFDAMLKHLWAAHISSLENTGERFEDRFIYYSKSEAEFGKNWTVAVEYLAAALIPTTMVRVHESQKGLPPRILVETDVAPFISDFTYLQNMVLSALDILCSVDQLTGKDLKRMLYNINIMSNR</sequence>
<evidence type="ECO:0000256" key="2">
    <source>
        <dbReference type="ARBA" id="ARBA00009122"/>
    </source>
</evidence>
<dbReference type="PANTHER" id="PTHR18820">
    <property type="entry name" value="LEG1"/>
    <property type="match status" value="1"/>
</dbReference>
<feature type="signal peptide" evidence="6">
    <location>
        <begin position="1"/>
        <end position="22"/>
    </location>
</feature>